<feature type="chain" id="PRO_5046487520" description="Lipoprotein" evidence="1">
    <location>
        <begin position="28"/>
        <end position="140"/>
    </location>
</feature>
<name>A0ABY8C3F8_9MICO</name>
<feature type="signal peptide" evidence="1">
    <location>
        <begin position="1"/>
        <end position="27"/>
    </location>
</feature>
<proteinExistence type="predicted"/>
<evidence type="ECO:0000256" key="1">
    <source>
        <dbReference type="SAM" id="SignalP"/>
    </source>
</evidence>
<organism evidence="2 3">
    <name type="scientific">Microbacterium horticulturae</name>
    <dbReference type="NCBI Taxonomy" id="3028316"/>
    <lineage>
        <taxon>Bacteria</taxon>
        <taxon>Bacillati</taxon>
        <taxon>Actinomycetota</taxon>
        <taxon>Actinomycetes</taxon>
        <taxon>Micrococcales</taxon>
        <taxon>Microbacteriaceae</taxon>
        <taxon>Microbacterium</taxon>
    </lineage>
</organism>
<dbReference type="RefSeq" id="WP_275278697.1">
    <property type="nucleotide sequence ID" value="NZ_CP119108.1"/>
</dbReference>
<protein>
    <recommendedName>
        <fullName evidence="4">Lipoprotein</fullName>
    </recommendedName>
</protein>
<evidence type="ECO:0000313" key="2">
    <source>
        <dbReference type="EMBL" id="WEG09373.1"/>
    </source>
</evidence>
<keyword evidence="3" id="KW-1185">Reference proteome</keyword>
<gene>
    <name evidence="2" type="ORF">PU630_02055</name>
</gene>
<dbReference type="EMBL" id="CP119108">
    <property type="protein sequence ID" value="WEG09373.1"/>
    <property type="molecule type" value="Genomic_DNA"/>
</dbReference>
<sequence>MHKHSVKPLALAIPLALVGVFTLSGCAALDGSGFTGRLVFDDKSEAAHESSADIPSWVPDDASTIVIDYIGDHGDYLMKFASSNGIAASKTCVALAGDAPLTPAISTDWWPKESLTDGRLRCGDAELARLGDEWYAWVKA</sequence>
<dbReference type="PROSITE" id="PS51257">
    <property type="entry name" value="PROKAR_LIPOPROTEIN"/>
    <property type="match status" value="1"/>
</dbReference>
<reference evidence="2 3" key="1">
    <citation type="submission" date="2023-03" db="EMBL/GenBank/DDBJ databases">
        <title>Genome sequence of Microbacterium sp. KACC 23027.</title>
        <authorList>
            <person name="Kim S."/>
            <person name="Heo J."/>
            <person name="Kwon S.-W."/>
        </authorList>
    </citation>
    <scope>NUCLEOTIDE SEQUENCE [LARGE SCALE GENOMIC DNA]</scope>
    <source>
        <strain evidence="2 3">KACC 23027</strain>
    </source>
</reference>
<accession>A0ABY8C3F8</accession>
<dbReference type="Proteomes" id="UP001214553">
    <property type="component" value="Chromosome"/>
</dbReference>
<evidence type="ECO:0008006" key="4">
    <source>
        <dbReference type="Google" id="ProtNLM"/>
    </source>
</evidence>
<evidence type="ECO:0000313" key="3">
    <source>
        <dbReference type="Proteomes" id="UP001214553"/>
    </source>
</evidence>
<keyword evidence="1" id="KW-0732">Signal</keyword>